<dbReference type="SMART" id="SM00256">
    <property type="entry name" value="FBOX"/>
    <property type="match status" value="1"/>
</dbReference>
<dbReference type="Gene3D" id="1.20.1280.50">
    <property type="match status" value="1"/>
</dbReference>
<protein>
    <submittedName>
        <fullName evidence="3">UFO1</fullName>
    </submittedName>
</protein>
<evidence type="ECO:0000259" key="2">
    <source>
        <dbReference type="PROSITE" id="PS50181"/>
    </source>
</evidence>
<dbReference type="InterPro" id="IPR013187">
    <property type="entry name" value="F-box-assoc_dom_typ3"/>
</dbReference>
<dbReference type="SUPFAM" id="SSF81383">
    <property type="entry name" value="F-box domain"/>
    <property type="match status" value="1"/>
</dbReference>
<keyword evidence="1" id="KW-0677">Repeat</keyword>
<dbReference type="PANTHER" id="PTHR31672:SF12">
    <property type="entry name" value="F-BOX DOMAIN-CONTAINING PROTEIN"/>
    <property type="match status" value="1"/>
</dbReference>
<dbReference type="FunFam" id="1.20.1280.50:FF:000008">
    <property type="entry name" value="F-box only protein 6"/>
    <property type="match status" value="1"/>
</dbReference>
<feature type="domain" description="F-box" evidence="2">
    <location>
        <begin position="47"/>
        <end position="93"/>
    </location>
</feature>
<dbReference type="AlphaFoldDB" id="A0A0K0M764"/>
<dbReference type="Gene3D" id="2.120.10.80">
    <property type="entry name" value="Kelch-type beta propeller"/>
    <property type="match status" value="1"/>
</dbReference>
<dbReference type="EMBL" id="KJ711118">
    <property type="protein sequence ID" value="AJP06363.1"/>
    <property type="molecule type" value="mRNA"/>
</dbReference>
<dbReference type="Pfam" id="PF08268">
    <property type="entry name" value="FBA_3"/>
    <property type="match status" value="1"/>
</dbReference>
<accession>A0A0K0M764</accession>
<dbReference type="InterPro" id="IPR050796">
    <property type="entry name" value="SCF_F-box_component"/>
</dbReference>
<dbReference type="PANTHER" id="PTHR31672">
    <property type="entry name" value="BNACNNG10540D PROTEIN"/>
    <property type="match status" value="1"/>
</dbReference>
<dbReference type="PROSITE" id="PS50181">
    <property type="entry name" value="FBOX"/>
    <property type="match status" value="1"/>
</dbReference>
<evidence type="ECO:0000313" key="3">
    <source>
        <dbReference type="EMBL" id="AJP06363.1"/>
    </source>
</evidence>
<proteinExistence type="evidence at transcript level"/>
<dbReference type="Pfam" id="PF00646">
    <property type="entry name" value="F-box"/>
    <property type="match status" value="1"/>
</dbReference>
<dbReference type="NCBIfam" id="TIGR01640">
    <property type="entry name" value="F_box_assoc_1"/>
    <property type="match status" value="1"/>
</dbReference>
<dbReference type="InterPro" id="IPR015915">
    <property type="entry name" value="Kelch-typ_b-propeller"/>
</dbReference>
<reference evidence="3" key="1">
    <citation type="submission" date="2014-04" db="EMBL/GenBank/DDBJ databases">
        <title>The genes involved in the male and female cone development in Pinus tabuliformis.</title>
        <authorList>
            <person name="Niu S."/>
            <person name="Li W."/>
            <person name="Chen X."/>
        </authorList>
    </citation>
    <scope>NUCLEOTIDE SEQUENCE</scope>
</reference>
<dbReference type="InterPro" id="IPR001810">
    <property type="entry name" value="F-box_dom"/>
</dbReference>
<organism evidence="3">
    <name type="scientific">Pinus tabuliformis</name>
    <name type="common">Chinese red pine</name>
    <name type="synonym">Pinus leucosperma</name>
    <dbReference type="NCBI Taxonomy" id="88731"/>
    <lineage>
        <taxon>Eukaryota</taxon>
        <taxon>Viridiplantae</taxon>
        <taxon>Streptophyta</taxon>
        <taxon>Embryophyta</taxon>
        <taxon>Tracheophyta</taxon>
        <taxon>Spermatophyta</taxon>
        <taxon>Pinopsida</taxon>
        <taxon>Pinidae</taxon>
        <taxon>Conifers I</taxon>
        <taxon>Pinales</taxon>
        <taxon>Pinaceae</taxon>
        <taxon>Pinus</taxon>
        <taxon>Pinus subgen. Pinus</taxon>
    </lineage>
</organism>
<name>A0A0K0M764_PINTB</name>
<dbReference type="InterPro" id="IPR017451">
    <property type="entry name" value="F-box-assoc_interact_dom"/>
</dbReference>
<dbReference type="SUPFAM" id="SSF117281">
    <property type="entry name" value="Kelch motif"/>
    <property type="match status" value="1"/>
</dbReference>
<sequence length="406" mass="46365">MQSNAMQTDESGEMGNILQGYGPYMGMGMGIGFGREGESSSSNNMDPRIWSMLPLKLINRVLAFLPLPSFFRLRVVCKHWYRLMFSDSFLEVCGEVSPPRPWFLLFRRGIWTEGFLYDPFSKTWFKISFAFLPPRFTVAASSGGLLCWVPEEAGCKTMIICNPLTENFMLLPPTMKERFVPSVGLVVDRATKSYKIVVAGDDLISPFAVKNLTTEVFDSTCPYWRMSGPLPRLCSLESGKMTYTNGFLYCMNYSPFSVLAYDISQGVWSKIQAPMRRFLKTPNLVECRGRLVLVAAVQKSKLNVPKSIRMWGLQQSKNGWVELERMPQDLYEEFMRVSEEEAFTCIGHGNIILITMSKSPEMLMYDFYEKTWCWIPHCPFVDSREGLQGFPFDPRLEASATAMEMC</sequence>
<evidence type="ECO:0000256" key="1">
    <source>
        <dbReference type="ARBA" id="ARBA00022737"/>
    </source>
</evidence>
<dbReference type="InterPro" id="IPR036047">
    <property type="entry name" value="F-box-like_dom_sf"/>
</dbReference>